<evidence type="ECO:0000259" key="3">
    <source>
        <dbReference type="PROSITE" id="PS50048"/>
    </source>
</evidence>
<feature type="region of interest" description="Disordered" evidence="2">
    <location>
        <begin position="115"/>
        <end position="166"/>
    </location>
</feature>
<dbReference type="GeneID" id="72064871"/>
<evidence type="ECO:0000256" key="1">
    <source>
        <dbReference type="ARBA" id="ARBA00023242"/>
    </source>
</evidence>
<feature type="region of interest" description="Disordered" evidence="2">
    <location>
        <begin position="1"/>
        <end position="29"/>
    </location>
</feature>
<dbReference type="CDD" id="cd00067">
    <property type="entry name" value="GAL4"/>
    <property type="match status" value="1"/>
</dbReference>
<feature type="domain" description="Zn(2)-C6 fungal-type" evidence="3">
    <location>
        <begin position="40"/>
        <end position="69"/>
    </location>
</feature>
<dbReference type="KEGG" id="ptkz:JDV02_002911"/>
<dbReference type="Pfam" id="PF00172">
    <property type="entry name" value="Zn_clus"/>
    <property type="match status" value="1"/>
</dbReference>
<organism evidence="4 5">
    <name type="scientific">Purpureocillium takamizusanense</name>
    <dbReference type="NCBI Taxonomy" id="2060973"/>
    <lineage>
        <taxon>Eukaryota</taxon>
        <taxon>Fungi</taxon>
        <taxon>Dikarya</taxon>
        <taxon>Ascomycota</taxon>
        <taxon>Pezizomycotina</taxon>
        <taxon>Sordariomycetes</taxon>
        <taxon>Hypocreomycetidae</taxon>
        <taxon>Hypocreales</taxon>
        <taxon>Ophiocordycipitaceae</taxon>
        <taxon>Purpureocillium</taxon>
    </lineage>
</organism>
<evidence type="ECO:0000256" key="2">
    <source>
        <dbReference type="SAM" id="MobiDB-lite"/>
    </source>
</evidence>
<dbReference type="PROSITE" id="PS50048">
    <property type="entry name" value="ZN2_CY6_FUNGAL_2"/>
    <property type="match status" value="1"/>
</dbReference>
<protein>
    <recommendedName>
        <fullName evidence="3">Zn(2)-C6 fungal-type domain-containing protein</fullName>
    </recommendedName>
</protein>
<dbReference type="InterPro" id="IPR036864">
    <property type="entry name" value="Zn2-C6_fun-type_DNA-bd_sf"/>
</dbReference>
<dbReference type="OrthoDB" id="103819at2759"/>
<dbReference type="SMART" id="SM00066">
    <property type="entry name" value="GAL4"/>
    <property type="match status" value="1"/>
</dbReference>
<keyword evidence="1" id="KW-0539">Nucleus</keyword>
<feature type="compositionally biased region" description="Polar residues" evidence="2">
    <location>
        <begin position="134"/>
        <end position="148"/>
    </location>
</feature>
<keyword evidence="5" id="KW-1185">Reference proteome</keyword>
<dbReference type="PROSITE" id="PS00463">
    <property type="entry name" value="ZN2_CY6_FUNGAL_1"/>
    <property type="match status" value="1"/>
</dbReference>
<dbReference type="Proteomes" id="UP000829364">
    <property type="component" value="Chromosome 2"/>
</dbReference>
<dbReference type="GO" id="GO:0008270">
    <property type="term" value="F:zinc ion binding"/>
    <property type="evidence" value="ECO:0007669"/>
    <property type="project" value="InterPro"/>
</dbReference>
<dbReference type="SUPFAM" id="SSF57701">
    <property type="entry name" value="Zn2/Cys6 DNA-binding domain"/>
    <property type="match status" value="1"/>
</dbReference>
<name>A0A9Q8QBC9_9HYPO</name>
<dbReference type="PANTHER" id="PTHR46910">
    <property type="entry name" value="TRANSCRIPTION FACTOR PDR1"/>
    <property type="match status" value="1"/>
</dbReference>
<dbReference type="AlphaFoldDB" id="A0A9Q8QBC9"/>
<dbReference type="GO" id="GO:0000981">
    <property type="term" value="F:DNA-binding transcription factor activity, RNA polymerase II-specific"/>
    <property type="evidence" value="ECO:0007669"/>
    <property type="project" value="InterPro"/>
</dbReference>
<dbReference type="InterPro" id="IPR050987">
    <property type="entry name" value="AtrR-like"/>
</dbReference>
<dbReference type="PANTHER" id="PTHR46910:SF5">
    <property type="entry name" value="ZN(II)2CYS6 TRANSCRIPTION FACTOR (EUROFUNG)"/>
    <property type="match status" value="1"/>
</dbReference>
<accession>A0A9Q8QBC9</accession>
<reference evidence="4" key="1">
    <citation type="submission" date="2021-11" db="EMBL/GenBank/DDBJ databases">
        <title>Purpureocillium_takamizusanense_genome.</title>
        <authorList>
            <person name="Nguyen N.-H."/>
        </authorList>
    </citation>
    <scope>NUCLEOTIDE SEQUENCE</scope>
    <source>
        <strain evidence="4">PT3</strain>
    </source>
</reference>
<evidence type="ECO:0000313" key="4">
    <source>
        <dbReference type="EMBL" id="UNI16480.1"/>
    </source>
</evidence>
<proteinExistence type="predicted"/>
<dbReference type="EMBL" id="CP086355">
    <property type="protein sequence ID" value="UNI16480.1"/>
    <property type="molecule type" value="Genomic_DNA"/>
</dbReference>
<gene>
    <name evidence="4" type="ORF">JDV02_002911</name>
</gene>
<dbReference type="RefSeq" id="XP_047839961.1">
    <property type="nucleotide sequence ID" value="XM_047983989.1"/>
</dbReference>
<dbReference type="CDD" id="cd12148">
    <property type="entry name" value="fungal_TF_MHR"/>
    <property type="match status" value="1"/>
</dbReference>
<sequence length="743" mass="81403">MSQHGPLSSDGVPLDHGASAVPRTGSPQTLEYSIPIQRLSCEQCRARKVKCDRIYPCTPCTGRQIKCTFPGGFKPRQKRHRPLVSSSYEDKIDDISSKLDQIRTAIDTIGLSTRPVASAPRTSQPKVLPRGTLTPATSSSTRGQSSRAASIRDDVSEAESEDDTPLRTHAAHAADLVQQMVNNTSSGLTPDVTSSLDALQKIVQTKAKRKAQAVSSILSKAVESPTIEGLKLPPLETAMMCLGMLRENETIKYLCFFEIESVGEFVEYLPACYSQKPAITDLIIVNVGLARIFYCCSCYETDAHLREEYESQSAACYRNIDLVMPQLPFAASHTFDLALALCMASSHYMEIARPRMAWKLAVHATHVCQTLGFNRADSLGGDSSTAPQRQKRVFITCCIMEKTLAFCLGKASTVRSSDVPATDVGMEYGFGASLDPLWRKWIAIALVQDQVYDDLCSPRALVQPDNVRYARARYLAAEMEKLFFTQDSAETRCMQAMRDTVGDTIADVFWRSTRVSGLAMLTLIHRTTTPDTSTGSGFSEACVSAAVQALEEHQQCMNLLDDETHSMVDFYVQWALLSAPFVPYIVVFCITVETSSPLYLTKLASVVKATEKVADTYREVYGKQLAIFRLMYDVACKCVEARSTDSEASRQLGKSTDATASISAAQYNMAASSSSAVFNDQSFGFQTLDAAGAGMGVEHSGALLGSNMVGLSLSDWMDQNYQIFQLLEEDSVMDWDARGAPGQ</sequence>
<dbReference type="InterPro" id="IPR001138">
    <property type="entry name" value="Zn2Cys6_DnaBD"/>
</dbReference>
<dbReference type="Gene3D" id="4.10.240.10">
    <property type="entry name" value="Zn(2)-C6 fungal-type DNA-binding domain"/>
    <property type="match status" value="1"/>
</dbReference>
<evidence type="ECO:0000313" key="5">
    <source>
        <dbReference type="Proteomes" id="UP000829364"/>
    </source>
</evidence>